<evidence type="ECO:0000313" key="4">
    <source>
        <dbReference type="Proteomes" id="UP000031972"/>
    </source>
</evidence>
<name>A0A0C2S2U0_9BACL</name>
<dbReference type="GO" id="GO:0008999">
    <property type="term" value="F:protein-N-terminal-alanine acetyltransferase activity"/>
    <property type="evidence" value="ECO:0007669"/>
    <property type="project" value="UniProtKB-EC"/>
</dbReference>
<accession>A0A0C2S2U0</accession>
<reference evidence="3 4" key="1">
    <citation type="submission" date="2015-01" db="EMBL/GenBank/DDBJ databases">
        <title>Jeotgalibacillus campisalis genome sequencing.</title>
        <authorList>
            <person name="Goh K.M."/>
            <person name="Chan K.-G."/>
            <person name="Yaakop A.S."/>
            <person name="Ee R."/>
            <person name="Gan H.M."/>
            <person name="Chan C.S."/>
        </authorList>
    </citation>
    <scope>NUCLEOTIDE SEQUENCE [LARGE SCALE GENOMIC DNA]</scope>
    <source>
        <strain evidence="3 4">SF-57</strain>
    </source>
</reference>
<protein>
    <recommendedName>
        <fullName evidence="1">[Ribosomal protein bS18]-alanine N-acetyltransferase</fullName>
        <ecNumber evidence="1">2.3.1.266</ecNumber>
    </recommendedName>
</protein>
<dbReference type="PATRIC" id="fig|220754.4.peg.1395"/>
<sequence>MRMIDEVEFRWMTMADIDAVVAVEEECFSVPWKRVAFENELTVNQFAKYLLLLNEGEVIGYCGLWLIMDEAHITNIAVLPRLRGQKLGKKLMKKVLEFAKDAGARTVTLEVRVSNDIARSLYQNLGFLEGGIRKNYYSDNQEDALVMWVELR</sequence>
<comment type="similarity">
    <text evidence="1">Belongs to the acetyltransferase family. RimI subfamily.</text>
</comment>
<evidence type="ECO:0000256" key="1">
    <source>
        <dbReference type="RuleBase" id="RU363094"/>
    </source>
</evidence>
<keyword evidence="4" id="KW-1185">Reference proteome</keyword>
<proteinExistence type="inferred from homology"/>
<comment type="catalytic activity">
    <reaction evidence="1">
        <text>N-terminal L-alanyl-[ribosomal protein bS18] + acetyl-CoA = N-terminal N(alpha)-acetyl-L-alanyl-[ribosomal protein bS18] + CoA + H(+)</text>
        <dbReference type="Rhea" id="RHEA:43756"/>
        <dbReference type="Rhea" id="RHEA-COMP:10676"/>
        <dbReference type="Rhea" id="RHEA-COMP:10677"/>
        <dbReference type="ChEBI" id="CHEBI:15378"/>
        <dbReference type="ChEBI" id="CHEBI:57287"/>
        <dbReference type="ChEBI" id="CHEBI:57288"/>
        <dbReference type="ChEBI" id="CHEBI:64718"/>
        <dbReference type="ChEBI" id="CHEBI:83683"/>
        <dbReference type="EC" id="2.3.1.266"/>
    </reaction>
</comment>
<dbReference type="Pfam" id="PF00583">
    <property type="entry name" value="Acetyltransf_1"/>
    <property type="match status" value="1"/>
</dbReference>
<keyword evidence="1" id="KW-0963">Cytoplasm</keyword>
<dbReference type="PANTHER" id="PTHR43617">
    <property type="entry name" value="L-AMINO ACID N-ACETYLTRANSFERASE"/>
    <property type="match status" value="1"/>
</dbReference>
<keyword evidence="3" id="KW-0012">Acyltransferase</keyword>
<dbReference type="InterPro" id="IPR016181">
    <property type="entry name" value="Acyl_CoA_acyltransferase"/>
</dbReference>
<comment type="caution">
    <text evidence="3">The sequence shown here is derived from an EMBL/GenBank/DDBJ whole genome shotgun (WGS) entry which is preliminary data.</text>
</comment>
<dbReference type="Gene3D" id="3.40.630.30">
    <property type="match status" value="1"/>
</dbReference>
<dbReference type="Proteomes" id="UP000031972">
    <property type="component" value="Unassembled WGS sequence"/>
</dbReference>
<dbReference type="AlphaFoldDB" id="A0A0C2S2U0"/>
<evidence type="ECO:0000313" key="3">
    <source>
        <dbReference type="EMBL" id="KIL48334.1"/>
    </source>
</evidence>
<dbReference type="InterPro" id="IPR006464">
    <property type="entry name" value="AcTrfase_RimI/Ard1"/>
</dbReference>
<dbReference type="NCBIfam" id="TIGR01575">
    <property type="entry name" value="rimI"/>
    <property type="match status" value="1"/>
</dbReference>
<dbReference type="PANTHER" id="PTHR43617:SF20">
    <property type="entry name" value="N-ALPHA-ACETYLTRANSFERASE RIMI"/>
    <property type="match status" value="1"/>
</dbReference>
<evidence type="ECO:0000259" key="2">
    <source>
        <dbReference type="PROSITE" id="PS51186"/>
    </source>
</evidence>
<dbReference type="EMBL" id="JXRR01000013">
    <property type="protein sequence ID" value="KIL48334.1"/>
    <property type="molecule type" value="Genomic_DNA"/>
</dbReference>
<gene>
    <name evidence="3" type="ORF">KR50_13700</name>
</gene>
<organism evidence="3 4">
    <name type="scientific">Jeotgalibacillus campisalis</name>
    <dbReference type="NCBI Taxonomy" id="220754"/>
    <lineage>
        <taxon>Bacteria</taxon>
        <taxon>Bacillati</taxon>
        <taxon>Bacillota</taxon>
        <taxon>Bacilli</taxon>
        <taxon>Bacillales</taxon>
        <taxon>Caryophanaceae</taxon>
        <taxon>Jeotgalibacillus</taxon>
    </lineage>
</organism>
<dbReference type="EC" id="2.3.1.266" evidence="1"/>
<dbReference type="GO" id="GO:0005737">
    <property type="term" value="C:cytoplasm"/>
    <property type="evidence" value="ECO:0007669"/>
    <property type="project" value="UniProtKB-SubCell"/>
</dbReference>
<dbReference type="PROSITE" id="PS51186">
    <property type="entry name" value="GNAT"/>
    <property type="match status" value="1"/>
</dbReference>
<feature type="domain" description="N-acetyltransferase" evidence="2">
    <location>
        <begin position="7"/>
        <end position="152"/>
    </location>
</feature>
<dbReference type="InterPro" id="IPR050276">
    <property type="entry name" value="MshD_Acetyltransferase"/>
</dbReference>
<dbReference type="InterPro" id="IPR000182">
    <property type="entry name" value="GNAT_dom"/>
</dbReference>
<comment type="function">
    <text evidence="1">Acetylates the N-terminal alanine of ribosomal protein bS18.</text>
</comment>
<keyword evidence="3" id="KW-0808">Transferase</keyword>
<comment type="subcellular location">
    <subcellularLocation>
        <location evidence="1">Cytoplasm</location>
    </subcellularLocation>
</comment>
<dbReference type="CDD" id="cd04301">
    <property type="entry name" value="NAT_SF"/>
    <property type="match status" value="1"/>
</dbReference>
<dbReference type="SUPFAM" id="SSF55729">
    <property type="entry name" value="Acyl-CoA N-acyltransferases (Nat)"/>
    <property type="match status" value="1"/>
</dbReference>